<sequence length="370" mass="41696">MATPTRKFHTELSFIEQLIILSAYTKTRCNWSLVLEEVKRQRDKLPQAAMELYGCTEGQKLKRRMADQVRKLTKDGMTICNPDEKKLETGDYDSDMETTELDTTLESEPGTTSPYEKIPEAICSFNVIEASSISVEEFEPKDNVVIQPITKQIKSNVISCAPQNTTEPTKFYPSSGVMDLTSSDDKYRQHETSRHDYHQFSPGDTSRHAVSVRSSVERVERTFPSRSLTVNTHPSKSTSPRQSKATIQQITALLDEQMPDFAELLNEPRTPSPMKRLRDEMTTHVLSPSLLIPSDILFSKYVEPVSPEPFKDPMTYSPLDQSFISQPETPIPSACTHTNPPASPESQTPTDTPLELTNTITPVMIQIRHG</sequence>
<name>A0A6J8CMM4_MYTCO</name>
<protein>
    <submittedName>
        <fullName evidence="2">Uncharacterized protein</fullName>
    </submittedName>
</protein>
<reference evidence="2 3" key="1">
    <citation type="submission" date="2020-06" db="EMBL/GenBank/DDBJ databases">
        <authorList>
            <person name="Li R."/>
            <person name="Bekaert M."/>
        </authorList>
    </citation>
    <scope>NUCLEOTIDE SEQUENCE [LARGE SCALE GENOMIC DNA]</scope>
    <source>
        <strain evidence="3">wild</strain>
    </source>
</reference>
<feature type="compositionally biased region" description="Polar residues" evidence="1">
    <location>
        <begin position="224"/>
        <end position="245"/>
    </location>
</feature>
<evidence type="ECO:0000313" key="2">
    <source>
        <dbReference type="EMBL" id="CAC5397738.1"/>
    </source>
</evidence>
<gene>
    <name evidence="2" type="ORF">MCOR_32157</name>
</gene>
<dbReference type="OrthoDB" id="6195104at2759"/>
<feature type="region of interest" description="Disordered" evidence="1">
    <location>
        <begin position="324"/>
        <end position="355"/>
    </location>
</feature>
<dbReference type="Proteomes" id="UP000507470">
    <property type="component" value="Unassembled WGS sequence"/>
</dbReference>
<feature type="compositionally biased region" description="Basic and acidic residues" evidence="1">
    <location>
        <begin position="183"/>
        <end position="198"/>
    </location>
</feature>
<keyword evidence="3" id="KW-1185">Reference proteome</keyword>
<feature type="compositionally biased region" description="Polar residues" evidence="1">
    <location>
        <begin position="335"/>
        <end position="355"/>
    </location>
</feature>
<feature type="region of interest" description="Disordered" evidence="1">
    <location>
        <begin position="162"/>
        <end position="245"/>
    </location>
</feature>
<organism evidence="2 3">
    <name type="scientific">Mytilus coruscus</name>
    <name type="common">Sea mussel</name>
    <dbReference type="NCBI Taxonomy" id="42192"/>
    <lineage>
        <taxon>Eukaryota</taxon>
        <taxon>Metazoa</taxon>
        <taxon>Spiralia</taxon>
        <taxon>Lophotrochozoa</taxon>
        <taxon>Mollusca</taxon>
        <taxon>Bivalvia</taxon>
        <taxon>Autobranchia</taxon>
        <taxon>Pteriomorphia</taxon>
        <taxon>Mytilida</taxon>
        <taxon>Mytiloidea</taxon>
        <taxon>Mytilidae</taxon>
        <taxon>Mytilinae</taxon>
        <taxon>Mytilus</taxon>
    </lineage>
</organism>
<dbReference type="AlphaFoldDB" id="A0A6J8CMM4"/>
<evidence type="ECO:0000256" key="1">
    <source>
        <dbReference type="SAM" id="MobiDB-lite"/>
    </source>
</evidence>
<dbReference type="EMBL" id="CACVKT020005767">
    <property type="protein sequence ID" value="CAC5397738.1"/>
    <property type="molecule type" value="Genomic_DNA"/>
</dbReference>
<evidence type="ECO:0000313" key="3">
    <source>
        <dbReference type="Proteomes" id="UP000507470"/>
    </source>
</evidence>
<accession>A0A6J8CMM4</accession>
<proteinExistence type="predicted"/>